<dbReference type="AlphaFoldDB" id="A0AAW5BZV6"/>
<dbReference type="InterPro" id="IPR001296">
    <property type="entry name" value="Glyco_trans_1"/>
</dbReference>
<dbReference type="GO" id="GO:0016757">
    <property type="term" value="F:glycosyltransferase activity"/>
    <property type="evidence" value="ECO:0007669"/>
    <property type="project" value="InterPro"/>
</dbReference>
<keyword evidence="1" id="KW-0808">Transferase</keyword>
<reference evidence="4" key="3">
    <citation type="submission" date="2022-01" db="EMBL/GenBank/DDBJ databases">
        <title>Collection of gut derived symbiotic bacterial strains cultured from healthy donors.</title>
        <authorList>
            <person name="Lin H."/>
            <person name="Kohout C."/>
            <person name="Waligurski E."/>
            <person name="Pamer E.G."/>
        </authorList>
    </citation>
    <scope>NUCLEOTIDE SEQUENCE</scope>
    <source>
        <strain evidence="4">DFI.6.55</strain>
    </source>
</reference>
<evidence type="ECO:0000313" key="5">
    <source>
        <dbReference type="EMBL" id="NSJ48225.1"/>
    </source>
</evidence>
<dbReference type="Pfam" id="PF00534">
    <property type="entry name" value="Glycos_transf_1"/>
    <property type="match status" value="1"/>
</dbReference>
<evidence type="ECO:0000256" key="1">
    <source>
        <dbReference type="ARBA" id="ARBA00022679"/>
    </source>
</evidence>
<dbReference type="PANTHER" id="PTHR46401">
    <property type="entry name" value="GLYCOSYLTRANSFERASE WBBK-RELATED"/>
    <property type="match status" value="1"/>
</dbReference>
<name>A0AAW5BZV6_9FIRM</name>
<reference evidence="5" key="2">
    <citation type="submission" date="2020-02" db="EMBL/GenBank/DDBJ databases">
        <authorList>
            <person name="Littmann E."/>
            <person name="Sorbara M."/>
        </authorList>
    </citation>
    <scope>NUCLEOTIDE SEQUENCE</scope>
    <source>
        <strain evidence="5">MSK.1.17</strain>
    </source>
</reference>
<evidence type="ECO:0000313" key="4">
    <source>
        <dbReference type="EMBL" id="MCG4745831.1"/>
    </source>
</evidence>
<dbReference type="InterPro" id="IPR028098">
    <property type="entry name" value="Glyco_trans_4-like_N"/>
</dbReference>
<dbReference type="GO" id="GO:0009103">
    <property type="term" value="P:lipopolysaccharide biosynthetic process"/>
    <property type="evidence" value="ECO:0007669"/>
    <property type="project" value="TreeGrafter"/>
</dbReference>
<accession>A0AAW5BZV6</accession>
<dbReference type="CDD" id="cd03794">
    <property type="entry name" value="GT4_WbuB-like"/>
    <property type="match status" value="1"/>
</dbReference>
<dbReference type="Pfam" id="PF13439">
    <property type="entry name" value="Glyco_transf_4"/>
    <property type="match status" value="1"/>
</dbReference>
<organism evidence="4 7">
    <name type="scientific">Enterocloster aldenensis</name>
    <dbReference type="NCBI Taxonomy" id="358742"/>
    <lineage>
        <taxon>Bacteria</taxon>
        <taxon>Bacillati</taxon>
        <taxon>Bacillota</taxon>
        <taxon>Clostridia</taxon>
        <taxon>Lachnospirales</taxon>
        <taxon>Lachnospiraceae</taxon>
        <taxon>Enterocloster</taxon>
    </lineage>
</organism>
<dbReference type="EMBL" id="JAAITT010000006">
    <property type="protein sequence ID" value="NSJ48225.1"/>
    <property type="molecule type" value="Genomic_DNA"/>
</dbReference>
<comment type="caution">
    <text evidence="4">The sequence shown here is derived from an EMBL/GenBank/DDBJ whole genome shotgun (WGS) entry which is preliminary data.</text>
</comment>
<dbReference type="EMBL" id="JAKNGE010000011">
    <property type="protein sequence ID" value="MCG4745831.1"/>
    <property type="molecule type" value="Genomic_DNA"/>
</dbReference>
<protein>
    <submittedName>
        <fullName evidence="4">Glycosyltransferase family 4 protein</fullName>
    </submittedName>
</protein>
<evidence type="ECO:0000259" key="3">
    <source>
        <dbReference type="Pfam" id="PF13439"/>
    </source>
</evidence>
<gene>
    <name evidence="5" type="ORF">G5B36_05870</name>
    <name evidence="4" type="ORF">L0N08_10445</name>
</gene>
<feature type="domain" description="Glycosyltransferase subfamily 4-like N-terminal" evidence="3">
    <location>
        <begin position="105"/>
        <end position="190"/>
    </location>
</feature>
<dbReference type="PANTHER" id="PTHR46401:SF2">
    <property type="entry name" value="GLYCOSYLTRANSFERASE WBBK-RELATED"/>
    <property type="match status" value="1"/>
</dbReference>
<reference evidence="5 6" key="1">
    <citation type="journal article" date="2020" name="Cell Host Microbe">
        <title>Functional and Genomic Variation between Human-Derived Isolates of Lachnospiraceae Reveals Inter- and Intra-Species Diversity.</title>
        <authorList>
            <person name="Sorbara M.T."/>
            <person name="Littmann E.R."/>
            <person name="Fontana E."/>
            <person name="Moody T.U."/>
            <person name="Kohout C.E."/>
            <person name="Gjonbalaj M."/>
            <person name="Eaton V."/>
            <person name="Seok R."/>
            <person name="Leiner I.M."/>
            <person name="Pamer E.G."/>
        </authorList>
    </citation>
    <scope>NUCLEOTIDE SEQUENCE [LARGE SCALE GENOMIC DNA]</scope>
    <source>
        <strain evidence="5 6">MSK.1.17</strain>
    </source>
</reference>
<feature type="domain" description="Glycosyl transferase family 1" evidence="2">
    <location>
        <begin position="203"/>
        <end position="298"/>
    </location>
</feature>
<dbReference type="Proteomes" id="UP001299608">
    <property type="component" value="Unassembled WGS sequence"/>
</dbReference>
<keyword evidence="6" id="KW-1185">Reference proteome</keyword>
<evidence type="ECO:0000313" key="6">
    <source>
        <dbReference type="Proteomes" id="UP000669239"/>
    </source>
</evidence>
<proteinExistence type="predicted"/>
<dbReference type="RefSeq" id="WP_165641673.1">
    <property type="nucleotide sequence ID" value="NZ_JAAITT010000006.1"/>
</dbReference>
<sequence>MKIVMATPVVYDRTSPFNHLLHDLIGAFLEDGNSIVRLVACEDKEDTAFKYGYIGNDIEYHLYKRKSSRHANIISRYLRDTLTNIREAIGILRIKGGNVLFEDVSYSSFWPILAAKSKGLHVVAMLQDVWPDNAVQSGLIKEKSILYKYFEAWQLYVYRKSDRIICISDDMKSFIVNKGVDEKKIEVIYNWGYSDSTVNISWDKNEFVKKYGLAPDVFYAVYAGNIGKMQNVEMIVEAASKLKENKKIHFLIIGDGVNRGTIEQRIHTYQLTNVTMLPMQPSELATHIYSAAGVNIIPLVPGGIKTAMPSKTGIVLSCGRPVIFCFGKNTSFEHKFRRRNIPIRITGYDVNELANLICELSMQPSSEYNNGFMEFFRPSVNIRKYKEIVRF</sequence>
<dbReference type="Gene3D" id="3.40.50.2000">
    <property type="entry name" value="Glycogen Phosphorylase B"/>
    <property type="match status" value="2"/>
</dbReference>
<evidence type="ECO:0000313" key="7">
    <source>
        <dbReference type="Proteomes" id="UP001299608"/>
    </source>
</evidence>
<dbReference type="Proteomes" id="UP000669239">
    <property type="component" value="Unassembled WGS sequence"/>
</dbReference>
<dbReference type="SUPFAM" id="SSF53756">
    <property type="entry name" value="UDP-Glycosyltransferase/glycogen phosphorylase"/>
    <property type="match status" value="1"/>
</dbReference>
<evidence type="ECO:0000259" key="2">
    <source>
        <dbReference type="Pfam" id="PF00534"/>
    </source>
</evidence>